<evidence type="ECO:0000313" key="12">
    <source>
        <dbReference type="EMBL" id="ADE40205.1"/>
    </source>
</evidence>
<dbReference type="HOGENOM" id="CLU_014658_3_1_5"/>
<keyword evidence="12" id="KW-0436">Ligase</keyword>
<dbReference type="GO" id="GO:0005829">
    <property type="term" value="C:cytosol"/>
    <property type="evidence" value="ECO:0007669"/>
    <property type="project" value="TreeGrafter"/>
</dbReference>
<dbReference type="CDD" id="cd00712">
    <property type="entry name" value="AsnB"/>
    <property type="match status" value="1"/>
</dbReference>
<dbReference type="NCBIfam" id="TIGR01536">
    <property type="entry name" value="asn_synth_AEB"/>
    <property type="match status" value="1"/>
</dbReference>
<organism evidence="12 13">
    <name type="scientific">Puniceispirillum marinum (strain IMCC1322)</name>
    <dbReference type="NCBI Taxonomy" id="488538"/>
    <lineage>
        <taxon>Bacteria</taxon>
        <taxon>Pseudomonadati</taxon>
        <taxon>Pseudomonadota</taxon>
        <taxon>Alphaproteobacteria</taxon>
        <taxon>Candidatus Puniceispirillales</taxon>
        <taxon>Candidatus Puniceispirillaceae</taxon>
        <taxon>Candidatus Puniceispirillum</taxon>
    </lineage>
</organism>
<dbReference type="InterPro" id="IPR014729">
    <property type="entry name" value="Rossmann-like_a/b/a_fold"/>
</dbReference>
<keyword evidence="6 8" id="KW-0315">Glutamine amidotransferase</keyword>
<dbReference type="SUPFAM" id="SSF56235">
    <property type="entry name" value="N-terminal nucleophile aminohydrolases (Ntn hydrolases)"/>
    <property type="match status" value="1"/>
</dbReference>
<feature type="site" description="Important for beta-aspartyl-AMP intermediate formation" evidence="10">
    <location>
        <position position="378"/>
    </location>
</feature>
<dbReference type="EC" id="6.3.5.4" evidence="3"/>
<gene>
    <name evidence="12" type="ordered locus">SAR116_1962</name>
</gene>
<dbReference type="OrthoDB" id="9763290at2"/>
<dbReference type="PIRSF" id="PIRSF001589">
    <property type="entry name" value="Asn_synthetase_glu-h"/>
    <property type="match status" value="1"/>
</dbReference>
<sequence>MCGIAGFFDQKGFDATAGTQLAKDMAKAIIHRGPDDAGVWVDDAAGIALAHRRLSIVDLSAAGHQPMLSASGRYVLAYNGEIYNHTELRNALEASGKGYDWRGHSDTETALACIEAYGLEAALQQFVGMFALALWDKQEKALYLARDRIGEKPLYFGRHNNIWLFGSELKALRVHHEFTSAINRDALCLYLRHNYIPAPYSIYDGIGKLPPGSYVRLDAHTIDAAPVPFWTLDDKVSNGKANAFDGSEAEALDHLDKVLSRAVRLQMQADVPLGAFLSGGVDSSLIVALMAEQSERKVKSFSIGFEDAQFDEAPFARDVANHIGTDHHELYVTAQETLDVIPKLPMLYDEPFSDSSQIPTFLVSQIARQHVTVSLSGDAGDELFGGYNRYTWGRSIWNKMNKVPHPLRSAMGTGIGMLSPKAWNAIMVPLMNMVPQKYQQKNPGDKLHKAAGMFSAKAPEDIYKYLVSHWPDPAAIVLGGTEPQTTLTSSHDVMDDMPFEARMMYLDMLSYLPDDILVKVDRAAMGVSLETRVPFLDHNVVEAAWQLPMNMKIRNGTGKWCLRELLYRRVPKHLIERPKMGFGVPLDAWLRGPLRDWAEHLLDEKRLAQAGFFDPAPIRKKWDEHLSGARSWHYYIWDILMFEAWRDEQGGCG</sequence>
<dbReference type="STRING" id="488538.SAR116_1962"/>
<evidence type="ECO:0000256" key="8">
    <source>
        <dbReference type="PIRSR" id="PIRSR001589-1"/>
    </source>
</evidence>
<evidence type="ECO:0000256" key="4">
    <source>
        <dbReference type="ARBA" id="ARBA00022741"/>
    </source>
</evidence>
<dbReference type="Pfam" id="PF00733">
    <property type="entry name" value="Asn_synthase"/>
    <property type="match status" value="1"/>
</dbReference>
<dbReference type="PANTHER" id="PTHR43284">
    <property type="entry name" value="ASPARAGINE SYNTHETASE (GLUTAMINE-HYDROLYZING)"/>
    <property type="match status" value="1"/>
</dbReference>
<dbReference type="PANTHER" id="PTHR43284:SF1">
    <property type="entry name" value="ASPARAGINE SYNTHETASE"/>
    <property type="match status" value="1"/>
</dbReference>
<dbReference type="AlphaFoldDB" id="D5BN12"/>
<feature type="binding site" evidence="9">
    <location>
        <position position="106"/>
    </location>
    <ligand>
        <name>L-glutamine</name>
        <dbReference type="ChEBI" id="CHEBI:58359"/>
    </ligand>
</feature>
<dbReference type="InterPro" id="IPR033738">
    <property type="entry name" value="AsnB_N"/>
</dbReference>
<keyword evidence="13" id="KW-1185">Reference proteome</keyword>
<dbReference type="InterPro" id="IPR051786">
    <property type="entry name" value="ASN_synthetase/amidase"/>
</dbReference>
<proteinExistence type="inferred from homology"/>
<dbReference type="GO" id="GO:0004066">
    <property type="term" value="F:asparagine synthase (glutamine-hydrolyzing) activity"/>
    <property type="evidence" value="ECO:0007669"/>
    <property type="project" value="UniProtKB-EC"/>
</dbReference>
<feature type="binding site" evidence="9">
    <location>
        <position position="303"/>
    </location>
    <ligand>
        <name>ATP</name>
        <dbReference type="ChEBI" id="CHEBI:30616"/>
    </ligand>
</feature>
<feature type="domain" description="Glutamine amidotransferase type-2" evidence="11">
    <location>
        <begin position="2"/>
        <end position="220"/>
    </location>
</feature>
<dbReference type="InterPro" id="IPR001962">
    <property type="entry name" value="Asn_synthase"/>
</dbReference>
<dbReference type="EMBL" id="CP001751">
    <property type="protein sequence ID" value="ADE40205.1"/>
    <property type="molecule type" value="Genomic_DNA"/>
</dbReference>
<evidence type="ECO:0000256" key="6">
    <source>
        <dbReference type="ARBA" id="ARBA00022962"/>
    </source>
</evidence>
<accession>D5BN12</accession>
<feature type="active site" description="For GATase activity" evidence="8">
    <location>
        <position position="2"/>
    </location>
</feature>
<dbReference type="InterPro" id="IPR029055">
    <property type="entry name" value="Ntn_hydrolases_N"/>
</dbReference>
<dbReference type="Proteomes" id="UP000007460">
    <property type="component" value="Chromosome"/>
</dbReference>
<dbReference type="Gene3D" id="3.60.20.10">
    <property type="entry name" value="Glutamine Phosphoribosylpyrophosphate, subunit 1, domain 1"/>
    <property type="match status" value="1"/>
</dbReference>
<evidence type="ECO:0000256" key="7">
    <source>
        <dbReference type="ARBA" id="ARBA00048741"/>
    </source>
</evidence>
<dbReference type="InterPro" id="IPR017932">
    <property type="entry name" value="GATase_2_dom"/>
</dbReference>
<keyword evidence="8" id="KW-0061">Asparagine biosynthesis</keyword>
<comment type="similarity">
    <text evidence="2">Belongs to the asparagine synthetase family.</text>
</comment>
<dbReference type="InterPro" id="IPR006426">
    <property type="entry name" value="Asn_synth_AEB"/>
</dbReference>
<keyword evidence="4 9" id="KW-0547">Nucleotide-binding</keyword>
<comment type="catalytic activity">
    <reaction evidence="7">
        <text>L-aspartate + L-glutamine + ATP + H2O = L-asparagine + L-glutamate + AMP + diphosphate + H(+)</text>
        <dbReference type="Rhea" id="RHEA:12228"/>
        <dbReference type="ChEBI" id="CHEBI:15377"/>
        <dbReference type="ChEBI" id="CHEBI:15378"/>
        <dbReference type="ChEBI" id="CHEBI:29985"/>
        <dbReference type="ChEBI" id="CHEBI:29991"/>
        <dbReference type="ChEBI" id="CHEBI:30616"/>
        <dbReference type="ChEBI" id="CHEBI:33019"/>
        <dbReference type="ChEBI" id="CHEBI:58048"/>
        <dbReference type="ChEBI" id="CHEBI:58359"/>
        <dbReference type="ChEBI" id="CHEBI:456215"/>
        <dbReference type="EC" id="6.3.5.4"/>
    </reaction>
</comment>
<dbReference type="GO" id="GO:0005524">
    <property type="term" value="F:ATP binding"/>
    <property type="evidence" value="ECO:0007669"/>
    <property type="project" value="UniProtKB-KW"/>
</dbReference>
<reference evidence="12 13" key="1">
    <citation type="journal article" date="2010" name="J. Bacteriol.">
        <title>Complete genome sequence of "Candidatus Puniceispirillum marinum" IMCC1322, a representative of the SAR116 clade in the Alphaproteobacteria.</title>
        <authorList>
            <person name="Oh H.M."/>
            <person name="Kwon K.K."/>
            <person name="Kang I."/>
            <person name="Kang S.G."/>
            <person name="Lee J.H."/>
            <person name="Kim S.J."/>
            <person name="Cho J.C."/>
        </authorList>
    </citation>
    <scope>NUCLEOTIDE SEQUENCE [LARGE SCALE GENOMIC DNA]</scope>
    <source>
        <strain evidence="12 13">IMCC1322</strain>
    </source>
</reference>
<dbReference type="RefSeq" id="WP_013046832.1">
    <property type="nucleotide sequence ID" value="NC_014010.1"/>
</dbReference>
<dbReference type="KEGG" id="apb:SAR116_1962"/>
<dbReference type="PROSITE" id="PS51278">
    <property type="entry name" value="GATASE_TYPE_2"/>
    <property type="match status" value="1"/>
</dbReference>
<evidence type="ECO:0000256" key="9">
    <source>
        <dbReference type="PIRSR" id="PIRSR001589-2"/>
    </source>
</evidence>
<keyword evidence="5 9" id="KW-0067">ATP-binding</keyword>
<evidence type="ECO:0000256" key="5">
    <source>
        <dbReference type="ARBA" id="ARBA00022840"/>
    </source>
</evidence>
<dbReference type="eggNOG" id="COG0367">
    <property type="taxonomic scope" value="Bacteria"/>
</dbReference>
<dbReference type="Pfam" id="PF13537">
    <property type="entry name" value="GATase_7"/>
    <property type="match status" value="1"/>
</dbReference>
<evidence type="ECO:0000256" key="3">
    <source>
        <dbReference type="ARBA" id="ARBA00012737"/>
    </source>
</evidence>
<dbReference type="SUPFAM" id="SSF52402">
    <property type="entry name" value="Adenine nucleotide alpha hydrolases-like"/>
    <property type="match status" value="1"/>
</dbReference>
<keyword evidence="8" id="KW-0028">Amino-acid biosynthesis</keyword>
<evidence type="ECO:0000256" key="1">
    <source>
        <dbReference type="ARBA" id="ARBA00005187"/>
    </source>
</evidence>
<dbReference type="Gene3D" id="3.40.50.620">
    <property type="entry name" value="HUPs"/>
    <property type="match status" value="1"/>
</dbReference>
<evidence type="ECO:0000259" key="11">
    <source>
        <dbReference type="PROSITE" id="PS51278"/>
    </source>
</evidence>
<comment type="pathway">
    <text evidence="1">Amino-acid biosynthesis; L-asparagine biosynthesis; L-asparagine from L-aspartate (L-Gln route): step 1/1.</text>
</comment>
<evidence type="ECO:0000256" key="10">
    <source>
        <dbReference type="PIRSR" id="PIRSR001589-3"/>
    </source>
</evidence>
<evidence type="ECO:0000313" key="13">
    <source>
        <dbReference type="Proteomes" id="UP000007460"/>
    </source>
</evidence>
<evidence type="ECO:0000256" key="2">
    <source>
        <dbReference type="ARBA" id="ARBA00005752"/>
    </source>
</evidence>
<name>D5BN12_PUNMI</name>
<dbReference type="CDD" id="cd01991">
    <property type="entry name" value="Asn_synthase_B_C"/>
    <property type="match status" value="1"/>
</dbReference>
<dbReference type="GO" id="GO:0006529">
    <property type="term" value="P:asparagine biosynthetic process"/>
    <property type="evidence" value="ECO:0007669"/>
    <property type="project" value="UniProtKB-KW"/>
</dbReference>
<feature type="binding site" evidence="9">
    <location>
        <begin position="376"/>
        <end position="377"/>
    </location>
    <ligand>
        <name>ATP</name>
        <dbReference type="ChEBI" id="CHEBI:30616"/>
    </ligand>
</feature>
<protein>
    <recommendedName>
        <fullName evidence="3">asparagine synthase (glutamine-hydrolyzing)</fullName>
        <ecNumber evidence="3">6.3.5.4</ecNumber>
    </recommendedName>
</protein>